<dbReference type="GO" id="GO:0008094">
    <property type="term" value="F:ATP-dependent activity, acting on DNA"/>
    <property type="evidence" value="ECO:0007669"/>
    <property type="project" value="TreeGrafter"/>
</dbReference>
<dbReference type="Pfam" id="PF00271">
    <property type="entry name" value="Helicase_C"/>
    <property type="match status" value="1"/>
</dbReference>
<dbReference type="SMART" id="SM00487">
    <property type="entry name" value="DEXDc"/>
    <property type="match status" value="1"/>
</dbReference>
<sequence>MSDDSPFNYMYSTKPPDEAKPKHQVALGGALSKSETSEVSQFRNPAQQFGPDSQQLSYDGTTAPFPACDSLQRTSYLGQFPNGGVNWNYDFSIPGMAQMPHIGPTPPFQPTIPLHTTSLMLDSWALPAVDVDSGFNPGPSCATGSSLVPTNPWPPYRHGLHELSYLNINSPSPLSVLPIATSQLLAIPAVTQTSSWKSGDIQNQQTFQESNAAVDCEPDVSNTATAQQKAHTARPTVVCYGMIVGLGGTVKRADLDETTRCPVALSSPDSFTGTEDSNLRGEVSPESRYLTAALLQEPDFELQVTCTVSVDPPKVLSSGKRLRVSGAIPKCTLDIVLYGPPELADAIYTFIQECNDSLEDLQDEQRLYLQDPIGCDRDVPYQNPQKLPPLDSTSVVLTSQLSRRLHDPLDLEDIEPRPELLELLDSQHDLLEALQPSAITTSLERHQKQALTFMQQREQGWAFDGSRPDIWEAVESGAGHTFVNRISDARQSDEPPPFYGGIIADPMGLGKTLTMIALVASDAHRPEFDDPSATFGFLKEESCGVTLVIVPPALLGTWEDELALHVLRGSLPWRLHHGKSRLRDPAELNEAAIVLTTYHTVSMEGRTAESRESSMLFTTRWRRLVLDEAHLIRNSDSLMARAVCSLNSVSRWAVTGTPIQNHINDLAALLKFLGVYPYSEKRVFDVDIAHTWKLGNAEEAVKRLKRLAGCLLLRRPKGIIQLPERRDRAQYVEFDPQERKLYDAARTQVIARIDESLSYGTRAAPSFVSILQQIEAMRMICDLGLLYPNRHEMPQLDTAPNMDDWHTTAQRGFNLRFDMGPVQCQSCHFALDPSNNPLGEADLAKPLFARCLRFICSSCVQKASRMPTCGHVPPCPIASVSTSPSSLEEPPISITLKGLEGSAYRPTKVTALVDDIRCLPSDVKCVVFSTWRMTLDVVAAGLKAANISAIRFDGKVPQRERQRILEKFRQDPSIRVMLLTLSCGAVGLTLTVASRAYLMEPHWNPTIEDQALARVHRIGQKQKVTTIRFYVRDSFEENVVKSQQSKRDLASILLAPSGATISDGVHLERLRRLI</sequence>
<comment type="caution">
    <text evidence="7">The sequence shown here is derived from an EMBL/GenBank/DDBJ whole genome shotgun (WGS) entry which is preliminary data.</text>
</comment>
<evidence type="ECO:0000256" key="3">
    <source>
        <dbReference type="ARBA" id="ARBA00022840"/>
    </source>
</evidence>
<dbReference type="GO" id="GO:0016787">
    <property type="term" value="F:hydrolase activity"/>
    <property type="evidence" value="ECO:0007669"/>
    <property type="project" value="UniProtKB-KW"/>
</dbReference>
<accession>A0AA39YTQ2</accession>
<dbReference type="GO" id="GO:0006281">
    <property type="term" value="P:DNA repair"/>
    <property type="evidence" value="ECO:0007669"/>
    <property type="project" value="TreeGrafter"/>
</dbReference>
<evidence type="ECO:0000256" key="1">
    <source>
        <dbReference type="ARBA" id="ARBA00022741"/>
    </source>
</evidence>
<evidence type="ECO:0000256" key="4">
    <source>
        <dbReference type="SAM" id="MobiDB-lite"/>
    </source>
</evidence>
<gene>
    <name evidence="7" type="ORF">B0T16DRAFT_402876</name>
</gene>
<dbReference type="PROSITE" id="PS51192">
    <property type="entry name" value="HELICASE_ATP_BIND_1"/>
    <property type="match status" value="1"/>
</dbReference>
<keyword evidence="8" id="KW-1185">Reference proteome</keyword>
<dbReference type="InterPro" id="IPR049730">
    <property type="entry name" value="SNF2/RAD54-like_C"/>
</dbReference>
<feature type="domain" description="Helicase C-terminal" evidence="6">
    <location>
        <begin position="911"/>
        <end position="1060"/>
    </location>
</feature>
<evidence type="ECO:0000313" key="7">
    <source>
        <dbReference type="EMBL" id="KAK0658015.1"/>
    </source>
</evidence>
<feature type="region of interest" description="Disordered" evidence="4">
    <location>
        <begin position="1"/>
        <end position="53"/>
    </location>
</feature>
<dbReference type="GO" id="GO:0005524">
    <property type="term" value="F:ATP binding"/>
    <property type="evidence" value="ECO:0007669"/>
    <property type="project" value="UniProtKB-KW"/>
</dbReference>
<name>A0AA39YTQ2_9PEZI</name>
<organism evidence="7 8">
    <name type="scientific">Cercophora newfieldiana</name>
    <dbReference type="NCBI Taxonomy" id="92897"/>
    <lineage>
        <taxon>Eukaryota</taxon>
        <taxon>Fungi</taxon>
        <taxon>Dikarya</taxon>
        <taxon>Ascomycota</taxon>
        <taxon>Pezizomycotina</taxon>
        <taxon>Sordariomycetes</taxon>
        <taxon>Sordariomycetidae</taxon>
        <taxon>Sordariales</taxon>
        <taxon>Lasiosphaeriaceae</taxon>
        <taxon>Cercophora</taxon>
    </lineage>
</organism>
<dbReference type="CDD" id="cd18008">
    <property type="entry name" value="DEXDc_SHPRH-like"/>
    <property type="match status" value="1"/>
</dbReference>
<dbReference type="EMBL" id="JAULSV010000001">
    <property type="protein sequence ID" value="KAK0658015.1"/>
    <property type="molecule type" value="Genomic_DNA"/>
</dbReference>
<evidence type="ECO:0000256" key="2">
    <source>
        <dbReference type="ARBA" id="ARBA00022801"/>
    </source>
</evidence>
<dbReference type="GO" id="GO:0005634">
    <property type="term" value="C:nucleus"/>
    <property type="evidence" value="ECO:0007669"/>
    <property type="project" value="TreeGrafter"/>
</dbReference>
<keyword evidence="3" id="KW-0067">ATP-binding</keyword>
<dbReference type="CDD" id="cd18793">
    <property type="entry name" value="SF2_C_SNF"/>
    <property type="match status" value="1"/>
</dbReference>
<dbReference type="InterPro" id="IPR014001">
    <property type="entry name" value="Helicase_ATP-bd"/>
</dbReference>
<dbReference type="InterPro" id="IPR038718">
    <property type="entry name" value="SNF2-like_sf"/>
</dbReference>
<keyword evidence="1" id="KW-0547">Nucleotide-binding</keyword>
<dbReference type="PANTHER" id="PTHR45626:SF22">
    <property type="entry name" value="DNA REPAIR PROTEIN RAD5"/>
    <property type="match status" value="1"/>
</dbReference>
<feature type="compositionally biased region" description="Polar residues" evidence="4">
    <location>
        <begin position="33"/>
        <end position="53"/>
    </location>
</feature>
<dbReference type="InterPro" id="IPR000330">
    <property type="entry name" value="SNF2_N"/>
</dbReference>
<proteinExistence type="predicted"/>
<dbReference type="InterPro" id="IPR027417">
    <property type="entry name" value="P-loop_NTPase"/>
</dbReference>
<dbReference type="PANTHER" id="PTHR45626">
    <property type="entry name" value="TRANSCRIPTION TERMINATION FACTOR 2-RELATED"/>
    <property type="match status" value="1"/>
</dbReference>
<dbReference type="AlphaFoldDB" id="A0AA39YTQ2"/>
<dbReference type="SMART" id="SM00490">
    <property type="entry name" value="HELICc"/>
    <property type="match status" value="1"/>
</dbReference>
<evidence type="ECO:0000259" key="6">
    <source>
        <dbReference type="PROSITE" id="PS51194"/>
    </source>
</evidence>
<dbReference type="Pfam" id="PF00176">
    <property type="entry name" value="SNF2-rel_dom"/>
    <property type="match status" value="1"/>
</dbReference>
<dbReference type="InterPro" id="IPR001650">
    <property type="entry name" value="Helicase_C-like"/>
</dbReference>
<dbReference type="PROSITE" id="PS51194">
    <property type="entry name" value="HELICASE_CTER"/>
    <property type="match status" value="1"/>
</dbReference>
<protein>
    <submittedName>
        <fullName evidence="7">SNF2 family N-terminal domain-containing protein</fullName>
    </submittedName>
</protein>
<reference evidence="7" key="1">
    <citation type="submission" date="2023-06" db="EMBL/GenBank/DDBJ databases">
        <title>Genome-scale phylogeny and comparative genomics of the fungal order Sordariales.</title>
        <authorList>
            <consortium name="Lawrence Berkeley National Laboratory"/>
            <person name="Hensen N."/>
            <person name="Bonometti L."/>
            <person name="Westerberg I."/>
            <person name="Brannstrom I.O."/>
            <person name="Guillou S."/>
            <person name="Cros-Aarteil S."/>
            <person name="Calhoun S."/>
            <person name="Haridas S."/>
            <person name="Kuo A."/>
            <person name="Mondo S."/>
            <person name="Pangilinan J."/>
            <person name="Riley R."/>
            <person name="Labutti K."/>
            <person name="Andreopoulos B."/>
            <person name="Lipzen A."/>
            <person name="Chen C."/>
            <person name="Yanf M."/>
            <person name="Daum C."/>
            <person name="Ng V."/>
            <person name="Clum A."/>
            <person name="Steindorff A."/>
            <person name="Ohm R."/>
            <person name="Martin F."/>
            <person name="Silar P."/>
            <person name="Natvig D."/>
            <person name="Lalanne C."/>
            <person name="Gautier V."/>
            <person name="Ament-Velasquez S.L."/>
            <person name="Kruys A."/>
            <person name="Hutchinson M.I."/>
            <person name="Powell A.J."/>
            <person name="Barry K."/>
            <person name="Miller A.N."/>
            <person name="Grigoriev I.V."/>
            <person name="Debuchy R."/>
            <person name="Gladieux P."/>
            <person name="Thoren M.H."/>
            <person name="Johannesson H."/>
        </authorList>
    </citation>
    <scope>NUCLEOTIDE SEQUENCE</scope>
    <source>
        <strain evidence="7">SMH2532-1</strain>
    </source>
</reference>
<dbReference type="SUPFAM" id="SSF52540">
    <property type="entry name" value="P-loop containing nucleoside triphosphate hydrolases"/>
    <property type="match status" value="2"/>
</dbReference>
<evidence type="ECO:0000259" key="5">
    <source>
        <dbReference type="PROSITE" id="PS51192"/>
    </source>
</evidence>
<dbReference type="Gene3D" id="3.40.50.300">
    <property type="entry name" value="P-loop containing nucleotide triphosphate hydrolases"/>
    <property type="match status" value="1"/>
</dbReference>
<keyword evidence="2" id="KW-0378">Hydrolase</keyword>
<feature type="domain" description="Helicase ATP-binding" evidence="5">
    <location>
        <begin position="492"/>
        <end position="676"/>
    </location>
</feature>
<evidence type="ECO:0000313" key="8">
    <source>
        <dbReference type="Proteomes" id="UP001174936"/>
    </source>
</evidence>
<dbReference type="InterPro" id="IPR050628">
    <property type="entry name" value="SNF2_RAD54_helicase_TF"/>
</dbReference>
<dbReference type="Gene3D" id="3.40.50.10810">
    <property type="entry name" value="Tandem AAA-ATPase domain"/>
    <property type="match status" value="1"/>
</dbReference>
<dbReference type="Proteomes" id="UP001174936">
    <property type="component" value="Unassembled WGS sequence"/>
</dbReference>